<sequence>MTTPDTILLTHRTTAREMWFGDAAVAALRASGPVRTNPADTPYDGPGLVEAARGCPVVVLDRETALPREVLAELPDLVAVARSGVDCSRVDVEAASAAGVLVVPAEPGYVESTAELVLALLLSAARGIPRYARAYAVGAPAAPELGSELASSTVGVVGHGRVGRRVARLLDAFGADVLVTDPFLSEVDGRSVVPLEDLASRSDFVVLLTAATEQTRHLVCEPVLRAMRPDAWLVNCSRGQVVDEDALHRALERGGIAGVAMDVGSGHDEMPHPRFQGRDDVIATPHIGNLTGAGLGRQPMNTAHHVAELLAGRIPATTLDPSADARLRARHPR</sequence>
<keyword evidence="3" id="KW-0520">NAD</keyword>
<dbReference type="PROSITE" id="PS00065">
    <property type="entry name" value="D_2_HYDROXYACID_DH_1"/>
    <property type="match status" value="1"/>
</dbReference>
<accession>A0ABV1KHA5</accession>
<keyword evidence="6" id="KW-1185">Reference proteome</keyword>
<dbReference type="InterPro" id="IPR036291">
    <property type="entry name" value="NAD(P)-bd_dom_sf"/>
</dbReference>
<comment type="similarity">
    <text evidence="1">Belongs to the D-isomer specific 2-hydroxyacid dehydrogenase family.</text>
</comment>
<dbReference type="InterPro" id="IPR050857">
    <property type="entry name" value="D-2-hydroxyacid_DH"/>
</dbReference>
<gene>
    <name evidence="5" type="ORF">WIS52_25390</name>
</gene>
<dbReference type="PANTHER" id="PTHR42789">
    <property type="entry name" value="D-ISOMER SPECIFIC 2-HYDROXYACID DEHYDROGENASE FAMILY PROTEIN (AFU_ORTHOLOGUE AFUA_6G10090)"/>
    <property type="match status" value="1"/>
</dbReference>
<dbReference type="SUPFAM" id="SSF51735">
    <property type="entry name" value="NAD(P)-binding Rossmann-fold domains"/>
    <property type="match status" value="1"/>
</dbReference>
<dbReference type="Gene3D" id="3.40.50.720">
    <property type="entry name" value="NAD(P)-binding Rossmann-like Domain"/>
    <property type="match status" value="2"/>
</dbReference>
<dbReference type="PANTHER" id="PTHR42789:SF1">
    <property type="entry name" value="D-ISOMER SPECIFIC 2-HYDROXYACID DEHYDROGENASE FAMILY PROTEIN (AFU_ORTHOLOGUE AFUA_6G10090)"/>
    <property type="match status" value="1"/>
</dbReference>
<dbReference type="Pfam" id="PF02826">
    <property type="entry name" value="2-Hacid_dh_C"/>
    <property type="match status" value="1"/>
</dbReference>
<comment type="caution">
    <text evidence="5">The sequence shown here is derived from an EMBL/GenBank/DDBJ whole genome shotgun (WGS) entry which is preliminary data.</text>
</comment>
<dbReference type="PROSITE" id="PS00671">
    <property type="entry name" value="D_2_HYDROXYACID_DH_3"/>
    <property type="match status" value="1"/>
</dbReference>
<evidence type="ECO:0000256" key="2">
    <source>
        <dbReference type="ARBA" id="ARBA00023002"/>
    </source>
</evidence>
<name>A0ABV1KHA5_9PSEU</name>
<keyword evidence="2" id="KW-0560">Oxidoreductase</keyword>
<evidence type="ECO:0000313" key="5">
    <source>
        <dbReference type="EMBL" id="MEQ3553823.1"/>
    </source>
</evidence>
<dbReference type="SUPFAM" id="SSF52283">
    <property type="entry name" value="Formate/glycerate dehydrogenase catalytic domain-like"/>
    <property type="match status" value="1"/>
</dbReference>
<dbReference type="InterPro" id="IPR029752">
    <property type="entry name" value="D-isomer_DH_CS1"/>
</dbReference>
<dbReference type="EMBL" id="JBEDNQ010000012">
    <property type="protein sequence ID" value="MEQ3553823.1"/>
    <property type="molecule type" value="Genomic_DNA"/>
</dbReference>
<dbReference type="Proteomes" id="UP001494902">
    <property type="component" value="Unassembled WGS sequence"/>
</dbReference>
<organism evidence="5 6">
    <name type="scientific">Pseudonocardia nematodicida</name>
    <dbReference type="NCBI Taxonomy" id="1206997"/>
    <lineage>
        <taxon>Bacteria</taxon>
        <taxon>Bacillati</taxon>
        <taxon>Actinomycetota</taxon>
        <taxon>Actinomycetes</taxon>
        <taxon>Pseudonocardiales</taxon>
        <taxon>Pseudonocardiaceae</taxon>
        <taxon>Pseudonocardia</taxon>
    </lineage>
</organism>
<protein>
    <submittedName>
        <fullName evidence="5">NAD(P)-dependent oxidoreductase</fullName>
    </submittedName>
</protein>
<dbReference type="InterPro" id="IPR006140">
    <property type="entry name" value="D-isomer_DH_NAD-bd"/>
</dbReference>
<evidence type="ECO:0000256" key="3">
    <source>
        <dbReference type="ARBA" id="ARBA00023027"/>
    </source>
</evidence>
<evidence type="ECO:0000313" key="6">
    <source>
        <dbReference type="Proteomes" id="UP001494902"/>
    </source>
</evidence>
<evidence type="ECO:0000259" key="4">
    <source>
        <dbReference type="Pfam" id="PF02826"/>
    </source>
</evidence>
<evidence type="ECO:0000256" key="1">
    <source>
        <dbReference type="ARBA" id="ARBA00005854"/>
    </source>
</evidence>
<feature type="domain" description="D-isomer specific 2-hydroxyacid dehydrogenase NAD-binding" evidence="4">
    <location>
        <begin position="118"/>
        <end position="288"/>
    </location>
</feature>
<dbReference type="RefSeq" id="WP_349300898.1">
    <property type="nucleotide sequence ID" value="NZ_JBEDNQ010000012.1"/>
</dbReference>
<dbReference type="InterPro" id="IPR029753">
    <property type="entry name" value="D-isomer_DH_CS"/>
</dbReference>
<reference evidence="5 6" key="1">
    <citation type="submission" date="2024-03" db="EMBL/GenBank/DDBJ databases">
        <title>Draft genome sequence of Pseudonocardia nematodicida JCM 31783.</title>
        <authorList>
            <person name="Butdee W."/>
            <person name="Duangmal K."/>
        </authorList>
    </citation>
    <scope>NUCLEOTIDE SEQUENCE [LARGE SCALE GENOMIC DNA]</scope>
    <source>
        <strain evidence="5 6">JCM 31783</strain>
    </source>
</reference>
<proteinExistence type="inferred from homology"/>